<keyword evidence="8" id="KW-0175">Coiled coil</keyword>
<dbReference type="InterPro" id="IPR000244">
    <property type="entry name" value="Ribosomal_bL9"/>
</dbReference>
<dbReference type="InterPro" id="IPR020069">
    <property type="entry name" value="Ribosomal_bL9_C"/>
</dbReference>
<evidence type="ECO:0000256" key="2">
    <source>
        <dbReference type="ARBA" id="ARBA00022730"/>
    </source>
</evidence>
<reference evidence="11" key="1">
    <citation type="submission" date="2017-04" db="EMBL/GenBank/DDBJ databases">
        <authorList>
            <person name="Varghese N."/>
            <person name="Submissions S."/>
        </authorList>
    </citation>
    <scope>NUCLEOTIDE SEQUENCE [LARGE SCALE GENOMIC DNA]</scope>
    <source>
        <strain evidence="11">K3S</strain>
    </source>
</reference>
<dbReference type="InterPro" id="IPR009027">
    <property type="entry name" value="Ribosomal_bL9/RNase_H1_N"/>
</dbReference>
<accession>A0A1X7CB44</accession>
<evidence type="ECO:0000256" key="1">
    <source>
        <dbReference type="ARBA" id="ARBA00010605"/>
    </source>
</evidence>
<dbReference type="EMBL" id="FWZU01000001">
    <property type="protein sequence ID" value="SME93316.1"/>
    <property type="molecule type" value="Genomic_DNA"/>
</dbReference>
<dbReference type="STRING" id="1519643.SAMN06295933_0605"/>
<evidence type="ECO:0000256" key="7">
    <source>
        <dbReference type="HAMAP-Rule" id="MF_00503"/>
    </source>
</evidence>
<feature type="domain" description="Ribosomal protein L9" evidence="9">
    <location>
        <begin position="13"/>
        <end position="40"/>
    </location>
</feature>
<gene>
    <name evidence="7" type="primary">rplI</name>
    <name evidence="10" type="ORF">SAMN06295933_0605</name>
</gene>
<dbReference type="OrthoDB" id="9788336at2"/>
<dbReference type="InterPro" id="IPR020070">
    <property type="entry name" value="Ribosomal_bL9_N"/>
</dbReference>
<dbReference type="AlphaFoldDB" id="A0A1X7CB44"/>
<evidence type="ECO:0000313" key="11">
    <source>
        <dbReference type="Proteomes" id="UP000192906"/>
    </source>
</evidence>
<dbReference type="GO" id="GO:0005840">
    <property type="term" value="C:ribosome"/>
    <property type="evidence" value="ECO:0007669"/>
    <property type="project" value="UniProtKB-KW"/>
</dbReference>
<dbReference type="InterPro" id="IPR020594">
    <property type="entry name" value="Ribosomal_bL9_bac/chp"/>
</dbReference>
<dbReference type="NCBIfam" id="TIGR00158">
    <property type="entry name" value="L9"/>
    <property type="match status" value="1"/>
</dbReference>
<evidence type="ECO:0000313" key="10">
    <source>
        <dbReference type="EMBL" id="SME93316.1"/>
    </source>
</evidence>
<protein>
    <recommendedName>
        <fullName evidence="6 7">Large ribosomal subunit protein bL9</fullName>
    </recommendedName>
</protein>
<dbReference type="GO" id="GO:0019843">
    <property type="term" value="F:rRNA binding"/>
    <property type="evidence" value="ECO:0007669"/>
    <property type="project" value="UniProtKB-UniRule"/>
</dbReference>
<dbReference type="InterPro" id="IPR036935">
    <property type="entry name" value="Ribosomal_bL9_N_sf"/>
</dbReference>
<comment type="function">
    <text evidence="7">Binds to the 23S rRNA.</text>
</comment>
<keyword evidence="4 7" id="KW-0689">Ribosomal protein</keyword>
<evidence type="ECO:0000256" key="4">
    <source>
        <dbReference type="ARBA" id="ARBA00022980"/>
    </source>
</evidence>
<dbReference type="Pfam" id="PF03948">
    <property type="entry name" value="Ribosomal_L9_C"/>
    <property type="match status" value="1"/>
</dbReference>
<evidence type="ECO:0000256" key="3">
    <source>
        <dbReference type="ARBA" id="ARBA00022884"/>
    </source>
</evidence>
<organism evidence="10 11">
    <name type="scientific">Desulfovibrio gilichinskyi</name>
    <dbReference type="NCBI Taxonomy" id="1519643"/>
    <lineage>
        <taxon>Bacteria</taxon>
        <taxon>Pseudomonadati</taxon>
        <taxon>Thermodesulfobacteriota</taxon>
        <taxon>Desulfovibrionia</taxon>
        <taxon>Desulfovibrionales</taxon>
        <taxon>Desulfovibrionaceae</taxon>
        <taxon>Desulfovibrio</taxon>
    </lineage>
</organism>
<dbReference type="InterPro" id="IPR036791">
    <property type="entry name" value="Ribosomal_bL9_C_sf"/>
</dbReference>
<dbReference type="SUPFAM" id="SSF55658">
    <property type="entry name" value="L9 N-domain-like"/>
    <property type="match status" value="1"/>
</dbReference>
<keyword evidence="11" id="KW-1185">Reference proteome</keyword>
<dbReference type="PROSITE" id="PS00651">
    <property type="entry name" value="RIBOSOMAL_L9"/>
    <property type="match status" value="1"/>
</dbReference>
<feature type="coiled-coil region" evidence="8">
    <location>
        <begin position="44"/>
        <end position="78"/>
    </location>
</feature>
<dbReference type="GO" id="GO:0006412">
    <property type="term" value="P:translation"/>
    <property type="evidence" value="ECO:0007669"/>
    <property type="project" value="UniProtKB-UniRule"/>
</dbReference>
<sequence length="164" mass="18036">MKLILRADIDSLGRLGDIVSVKAGYGRNYLIPQGFAMPASAANLKQFELEKRKLQEKADDLRTQAEGLKARLAAVEVKVEVRVGEGDKLYGSVTAANVAEALVEQGFDLDRRKILLSDPIRSLGIFNIEVKLHPEVRGEIKLIVSKPGQIIEEEETAEPEAEQA</sequence>
<keyword evidence="2 7" id="KW-0699">rRNA-binding</keyword>
<evidence type="ECO:0000259" key="9">
    <source>
        <dbReference type="PROSITE" id="PS00651"/>
    </source>
</evidence>
<keyword evidence="3 7" id="KW-0694">RNA-binding</keyword>
<dbReference type="GO" id="GO:1990904">
    <property type="term" value="C:ribonucleoprotein complex"/>
    <property type="evidence" value="ECO:0007669"/>
    <property type="project" value="UniProtKB-KW"/>
</dbReference>
<evidence type="ECO:0000256" key="6">
    <source>
        <dbReference type="ARBA" id="ARBA00035292"/>
    </source>
</evidence>
<comment type="similarity">
    <text evidence="1 7">Belongs to the bacterial ribosomal protein bL9 family.</text>
</comment>
<dbReference type="SUPFAM" id="SSF55653">
    <property type="entry name" value="Ribosomal protein L9 C-domain"/>
    <property type="match status" value="1"/>
</dbReference>
<dbReference type="Gene3D" id="3.10.430.100">
    <property type="entry name" value="Ribosomal protein L9, C-terminal domain"/>
    <property type="match status" value="1"/>
</dbReference>
<evidence type="ECO:0000256" key="5">
    <source>
        <dbReference type="ARBA" id="ARBA00023274"/>
    </source>
</evidence>
<proteinExistence type="inferred from homology"/>
<keyword evidence="5 7" id="KW-0687">Ribonucleoprotein</keyword>
<dbReference type="HAMAP" id="MF_00503">
    <property type="entry name" value="Ribosomal_bL9"/>
    <property type="match status" value="1"/>
</dbReference>
<dbReference type="Proteomes" id="UP000192906">
    <property type="component" value="Unassembled WGS sequence"/>
</dbReference>
<dbReference type="Pfam" id="PF01281">
    <property type="entry name" value="Ribosomal_L9_N"/>
    <property type="match status" value="1"/>
</dbReference>
<evidence type="ECO:0000256" key="8">
    <source>
        <dbReference type="SAM" id="Coils"/>
    </source>
</evidence>
<dbReference type="GO" id="GO:0003735">
    <property type="term" value="F:structural constituent of ribosome"/>
    <property type="evidence" value="ECO:0007669"/>
    <property type="project" value="InterPro"/>
</dbReference>
<dbReference type="Gene3D" id="3.40.5.10">
    <property type="entry name" value="Ribosomal protein L9, N-terminal domain"/>
    <property type="match status" value="1"/>
</dbReference>
<dbReference type="PANTHER" id="PTHR21368">
    <property type="entry name" value="50S RIBOSOMAL PROTEIN L9"/>
    <property type="match status" value="1"/>
</dbReference>
<dbReference type="RefSeq" id="WP_085098060.1">
    <property type="nucleotide sequence ID" value="NZ_FWZU01000001.1"/>
</dbReference>
<name>A0A1X7CB44_9BACT</name>